<protein>
    <submittedName>
        <fullName evidence="3">SWIM-type domain-containing protein</fullName>
    </submittedName>
</protein>
<name>A0A183U5X3_TOXCA</name>
<dbReference type="AlphaFoldDB" id="A0A183U5X3"/>
<accession>A0A183U5X3</accession>
<proteinExistence type="predicted"/>
<keyword evidence="2" id="KW-1185">Reference proteome</keyword>
<reference evidence="3" key="1">
    <citation type="submission" date="2016-06" db="UniProtKB">
        <authorList>
            <consortium name="WormBaseParasite"/>
        </authorList>
    </citation>
    <scope>IDENTIFICATION</scope>
</reference>
<organism evidence="2 3">
    <name type="scientific">Toxocara canis</name>
    <name type="common">Canine roundworm</name>
    <dbReference type="NCBI Taxonomy" id="6265"/>
    <lineage>
        <taxon>Eukaryota</taxon>
        <taxon>Metazoa</taxon>
        <taxon>Ecdysozoa</taxon>
        <taxon>Nematoda</taxon>
        <taxon>Chromadorea</taxon>
        <taxon>Rhabditida</taxon>
        <taxon>Spirurina</taxon>
        <taxon>Ascaridomorpha</taxon>
        <taxon>Ascaridoidea</taxon>
        <taxon>Toxocaridae</taxon>
        <taxon>Toxocara</taxon>
    </lineage>
</organism>
<reference evidence="1 2" key="2">
    <citation type="submission" date="2018-11" db="EMBL/GenBank/DDBJ databases">
        <authorList>
            <consortium name="Pathogen Informatics"/>
        </authorList>
    </citation>
    <scope>NUCLEOTIDE SEQUENCE [LARGE SCALE GENOMIC DNA]</scope>
</reference>
<evidence type="ECO:0000313" key="2">
    <source>
        <dbReference type="Proteomes" id="UP000050794"/>
    </source>
</evidence>
<dbReference type="Proteomes" id="UP000050794">
    <property type="component" value="Unassembled WGS sequence"/>
</dbReference>
<evidence type="ECO:0000313" key="1">
    <source>
        <dbReference type="EMBL" id="VDM29610.1"/>
    </source>
</evidence>
<dbReference type="WBParaSite" id="TCNE_0000389301-mRNA-1">
    <property type="protein sequence ID" value="TCNE_0000389301-mRNA-1"/>
    <property type="gene ID" value="TCNE_0000389301"/>
</dbReference>
<sequence length="133" mass="14607">MYIRSYTYHRRVIYMQVAYRICGCTFANTGTPDELPLSKLGTCGCTFAFRGTPGELHLCKLLMVYAGVHSQLPQTSILYATIGAPDELPVNELGVPGCTFAATGTQGELPVSEMEYAGVHSQLQVRRTSYLYA</sequence>
<evidence type="ECO:0000313" key="3">
    <source>
        <dbReference type="WBParaSite" id="TCNE_0000389301-mRNA-1"/>
    </source>
</evidence>
<dbReference type="EMBL" id="UYWY01005630">
    <property type="protein sequence ID" value="VDM29610.1"/>
    <property type="molecule type" value="Genomic_DNA"/>
</dbReference>
<gene>
    <name evidence="1" type="ORF">TCNE_LOCUS3893</name>
</gene>